<feature type="compositionally biased region" description="Polar residues" evidence="1">
    <location>
        <begin position="178"/>
        <end position="195"/>
    </location>
</feature>
<accession>M2U0G8</accession>
<evidence type="ECO:0000256" key="1">
    <source>
        <dbReference type="SAM" id="MobiDB-lite"/>
    </source>
</evidence>
<dbReference type="Proteomes" id="UP000016936">
    <property type="component" value="Unassembled WGS sequence"/>
</dbReference>
<gene>
    <name evidence="2" type="ORF">COCHEDRAFT_1213129</name>
</gene>
<dbReference type="OMA" id="RVDRETP"/>
<feature type="region of interest" description="Disordered" evidence="1">
    <location>
        <begin position="336"/>
        <end position="501"/>
    </location>
</feature>
<sequence>MNIAAPTFNALNKPQKRALILRDQLRFVDPHHLNGFLEGVGKDEPPTYTKVNGVIQPKLTLVTLKAEATHFDLGNVLLPEEKNAIYRVHLVVENGQIDLRAEDPLPQEEDVLDSVPIHGFIAKGMVPLFRDKFQAIYSQLNRINGARRTAYNMANRASTPIHDGETLTRLNPPKREQSQPASQLYQSGSYQVKQHVSNKRKRTGLDTIPEDTKSRIFDTIPSNIKVNLFNSIVEAAIPNFDNVMMASWNVVSIYSACGSDFPDLHRSIVTLKSVLQDFDEAFGKRVDRETPKYRHDFCGHTEGDENGGGDGNRTPDEHRHDGRTRPISHALVNNENAGGIVGQPENLNADQHKSKQKDVATPNDDTEQTSDEEKLNISSPFQPPRPANVSEGKEGEITQNETQNPRTNPHSFSSPTSYNTTKFPSRKCLSTRSATPYSRTQPNIVPKDARAHVHNRATTLDRHPTPLMPSPRTSTLGAAPVANMVPNGQKNSSESNERDEE</sequence>
<name>M2U0G8_COCH5</name>
<reference evidence="2 3" key="1">
    <citation type="journal article" date="2012" name="PLoS Pathog.">
        <title>Diverse lifestyles and strategies of plant pathogenesis encoded in the genomes of eighteen Dothideomycetes fungi.</title>
        <authorList>
            <person name="Ohm R.A."/>
            <person name="Feau N."/>
            <person name="Henrissat B."/>
            <person name="Schoch C.L."/>
            <person name="Horwitz B.A."/>
            <person name="Barry K.W."/>
            <person name="Condon B.J."/>
            <person name="Copeland A.C."/>
            <person name="Dhillon B."/>
            <person name="Glaser F."/>
            <person name="Hesse C.N."/>
            <person name="Kosti I."/>
            <person name="LaButti K."/>
            <person name="Lindquist E.A."/>
            <person name="Lucas S."/>
            <person name="Salamov A.A."/>
            <person name="Bradshaw R.E."/>
            <person name="Ciuffetti L."/>
            <person name="Hamelin R.C."/>
            <person name="Kema G.H.J."/>
            <person name="Lawrence C."/>
            <person name="Scott J.A."/>
            <person name="Spatafora J.W."/>
            <person name="Turgeon B.G."/>
            <person name="de Wit P.J.G.M."/>
            <person name="Zhong S."/>
            <person name="Goodwin S.B."/>
            <person name="Grigoriev I.V."/>
        </authorList>
    </citation>
    <scope>NUCLEOTIDE SEQUENCE [LARGE SCALE GENOMIC DNA]</scope>
    <source>
        <strain evidence="3">C5 / ATCC 48332 / race O</strain>
    </source>
</reference>
<organism evidence="2 3">
    <name type="scientific">Cochliobolus heterostrophus (strain C5 / ATCC 48332 / race O)</name>
    <name type="common">Southern corn leaf blight fungus</name>
    <name type="synonym">Bipolaris maydis</name>
    <dbReference type="NCBI Taxonomy" id="701091"/>
    <lineage>
        <taxon>Eukaryota</taxon>
        <taxon>Fungi</taxon>
        <taxon>Dikarya</taxon>
        <taxon>Ascomycota</taxon>
        <taxon>Pezizomycotina</taxon>
        <taxon>Dothideomycetes</taxon>
        <taxon>Pleosporomycetidae</taxon>
        <taxon>Pleosporales</taxon>
        <taxon>Pleosporineae</taxon>
        <taxon>Pleosporaceae</taxon>
        <taxon>Bipolaris</taxon>
    </lineage>
</organism>
<dbReference type="eggNOG" id="ENOG502R8A5">
    <property type="taxonomic scope" value="Eukaryota"/>
</dbReference>
<feature type="region of interest" description="Disordered" evidence="1">
    <location>
        <begin position="162"/>
        <end position="206"/>
    </location>
</feature>
<keyword evidence="3" id="KW-1185">Reference proteome</keyword>
<evidence type="ECO:0000313" key="2">
    <source>
        <dbReference type="EMBL" id="EMD92039.1"/>
    </source>
</evidence>
<dbReference type="OrthoDB" id="3795533at2759"/>
<feature type="compositionally biased region" description="Polar residues" evidence="1">
    <location>
        <begin position="397"/>
        <end position="443"/>
    </location>
</feature>
<dbReference type="EMBL" id="KB445575">
    <property type="protein sequence ID" value="EMD92039.1"/>
    <property type="molecule type" value="Genomic_DNA"/>
</dbReference>
<protein>
    <submittedName>
        <fullName evidence="2">Uncharacterized protein</fullName>
    </submittedName>
</protein>
<feature type="compositionally biased region" description="Basic and acidic residues" evidence="1">
    <location>
        <begin position="294"/>
        <end position="303"/>
    </location>
</feature>
<evidence type="ECO:0000313" key="3">
    <source>
        <dbReference type="Proteomes" id="UP000016936"/>
    </source>
</evidence>
<reference evidence="3" key="2">
    <citation type="journal article" date="2013" name="PLoS Genet.">
        <title>Comparative genome structure, secondary metabolite, and effector coding capacity across Cochliobolus pathogens.</title>
        <authorList>
            <person name="Condon B.J."/>
            <person name="Leng Y."/>
            <person name="Wu D."/>
            <person name="Bushley K.E."/>
            <person name="Ohm R.A."/>
            <person name="Otillar R."/>
            <person name="Martin J."/>
            <person name="Schackwitz W."/>
            <person name="Grimwood J."/>
            <person name="MohdZainudin N."/>
            <person name="Xue C."/>
            <person name="Wang R."/>
            <person name="Manning V.A."/>
            <person name="Dhillon B."/>
            <person name="Tu Z.J."/>
            <person name="Steffenson B.J."/>
            <person name="Salamov A."/>
            <person name="Sun H."/>
            <person name="Lowry S."/>
            <person name="LaButti K."/>
            <person name="Han J."/>
            <person name="Copeland A."/>
            <person name="Lindquist E."/>
            <person name="Barry K."/>
            <person name="Schmutz J."/>
            <person name="Baker S.E."/>
            <person name="Ciuffetti L.M."/>
            <person name="Grigoriev I.V."/>
            <person name="Zhong S."/>
            <person name="Turgeon B.G."/>
        </authorList>
    </citation>
    <scope>NUCLEOTIDE SEQUENCE [LARGE SCALE GENOMIC DNA]</scope>
    <source>
        <strain evidence="3">C5 / ATCC 48332 / race O</strain>
    </source>
</reference>
<feature type="region of interest" description="Disordered" evidence="1">
    <location>
        <begin position="294"/>
        <end position="324"/>
    </location>
</feature>
<dbReference type="HOGENOM" id="CLU_535272_0_0_1"/>
<dbReference type="AlphaFoldDB" id="M2U0G8"/>
<proteinExistence type="predicted"/>
<feature type="compositionally biased region" description="Basic and acidic residues" evidence="1">
    <location>
        <begin position="313"/>
        <end position="324"/>
    </location>
</feature>